<dbReference type="AlphaFoldDB" id="A0A450RVP6"/>
<evidence type="ECO:0000313" key="2">
    <source>
        <dbReference type="EMBL" id="VFJ43202.1"/>
    </source>
</evidence>
<dbReference type="Gene3D" id="3.40.190.10">
    <property type="entry name" value="Periplasmic binding protein-like II"/>
    <property type="match status" value="2"/>
</dbReference>
<dbReference type="InterPro" id="IPR024370">
    <property type="entry name" value="PBP_domain"/>
</dbReference>
<organism evidence="2">
    <name type="scientific">Candidatus Kentrum sp. FW</name>
    <dbReference type="NCBI Taxonomy" id="2126338"/>
    <lineage>
        <taxon>Bacteria</taxon>
        <taxon>Pseudomonadati</taxon>
        <taxon>Pseudomonadota</taxon>
        <taxon>Gammaproteobacteria</taxon>
        <taxon>Candidatus Kentrum</taxon>
    </lineage>
</organism>
<dbReference type="EMBL" id="CAADFD010000110">
    <property type="protein sequence ID" value="VFJ66014.1"/>
    <property type="molecule type" value="Genomic_DNA"/>
</dbReference>
<dbReference type="EMBL" id="CAADEW010000003">
    <property type="protein sequence ID" value="VFJ43202.1"/>
    <property type="molecule type" value="Genomic_DNA"/>
</dbReference>
<protein>
    <submittedName>
        <fullName evidence="2">Tungstate transport system substrate-binding protein</fullName>
    </submittedName>
</protein>
<dbReference type="PANTHER" id="PTHR37945">
    <property type="entry name" value="EXTRACELLULAR TUNGSTATE BINDING PROTEIN"/>
    <property type="match status" value="1"/>
</dbReference>
<sequence>MVAARYFRICFCFSRATTLMGLKNSAYALIFALAMGTSVRAADLFITVASTTSTQNSGLYEHILPIFQDKTGTEVRVVAVGTGQAIRLAERGDADVLLVHHKASEEEFVAKGFGIKRYPVMYNDFVIVGPKNDPAGVKGMTDAPAAFGKIAEAKAPFASRGDDSGTHKAERMLWKITERDVDSVSGTWYRETGAGMGATLNTASGMNAYTLTDRGTWLNFKNRGELVIMVEGDPRLYNEYGVIPVNPEKHPHIKKEAAQSFVDWLISAEGQDAIAGYRINGEQLFFVKPE</sequence>
<dbReference type="InterPro" id="IPR052738">
    <property type="entry name" value="ABC-Tungstate_binding"/>
</dbReference>
<dbReference type="Pfam" id="PF12849">
    <property type="entry name" value="PBP_like_2"/>
    <property type="match status" value="1"/>
</dbReference>
<reference evidence="2" key="1">
    <citation type="submission" date="2019-02" db="EMBL/GenBank/DDBJ databases">
        <authorList>
            <person name="Gruber-Vodicka R. H."/>
            <person name="Seah K. B. B."/>
        </authorList>
    </citation>
    <scope>NUCLEOTIDE SEQUENCE</scope>
    <source>
        <strain evidence="3">BECK_BZ106</strain>
        <strain evidence="2">BECK_BZ15</strain>
    </source>
</reference>
<feature type="domain" description="PBP" evidence="1">
    <location>
        <begin position="47"/>
        <end position="269"/>
    </location>
</feature>
<gene>
    <name evidence="2" type="ORF">BECKFW1821A_GA0114235_100337</name>
    <name evidence="3" type="ORF">BECKFW1821B_GA0114236_111014</name>
</gene>
<dbReference type="PANTHER" id="PTHR37945:SF1">
    <property type="entry name" value="EXTRACELLULAR TUNGSTATE BINDING PROTEIN"/>
    <property type="match status" value="1"/>
</dbReference>
<proteinExistence type="predicted"/>
<name>A0A450RVP6_9GAMM</name>
<evidence type="ECO:0000259" key="1">
    <source>
        <dbReference type="Pfam" id="PF12849"/>
    </source>
</evidence>
<dbReference type="SUPFAM" id="SSF53850">
    <property type="entry name" value="Periplasmic binding protein-like II"/>
    <property type="match status" value="1"/>
</dbReference>
<accession>A0A450RVP6</accession>
<evidence type="ECO:0000313" key="3">
    <source>
        <dbReference type="EMBL" id="VFJ66014.1"/>
    </source>
</evidence>